<keyword evidence="1" id="KW-0472">Membrane</keyword>
<reference evidence="2 3" key="1">
    <citation type="submission" date="2017-09" db="EMBL/GenBank/DDBJ databases">
        <title>Depth-based differentiation of microbial function through sediment-hosted aquifers and enrichment of novel symbionts in the deep terrestrial subsurface.</title>
        <authorList>
            <person name="Probst A.J."/>
            <person name="Ladd B."/>
            <person name="Jarett J.K."/>
            <person name="Geller-Mcgrath D.E."/>
            <person name="Sieber C.M."/>
            <person name="Emerson J.B."/>
            <person name="Anantharaman K."/>
            <person name="Thomas B.C."/>
            <person name="Malmstrom R."/>
            <person name="Stieglmeier M."/>
            <person name="Klingl A."/>
            <person name="Woyke T."/>
            <person name="Ryan C.M."/>
            <person name="Banfield J.F."/>
        </authorList>
    </citation>
    <scope>NUCLEOTIDE SEQUENCE [LARGE SCALE GENOMIC DNA]</scope>
    <source>
        <strain evidence="2">CG10_big_fil_rev_8_21_14_0_10_34_34</strain>
    </source>
</reference>
<gene>
    <name evidence="2" type="ORF">COV33_01915</name>
</gene>
<proteinExistence type="predicted"/>
<evidence type="ECO:0000313" key="3">
    <source>
        <dbReference type="Proteomes" id="UP000230828"/>
    </source>
</evidence>
<feature type="transmembrane region" description="Helical" evidence="1">
    <location>
        <begin position="6"/>
        <end position="23"/>
    </location>
</feature>
<comment type="caution">
    <text evidence="2">The sequence shown here is derived from an EMBL/GenBank/DDBJ whole genome shotgun (WGS) entry which is preliminary data.</text>
</comment>
<protein>
    <submittedName>
        <fullName evidence="2">Uncharacterized protein</fullName>
    </submittedName>
</protein>
<dbReference type="Proteomes" id="UP000230828">
    <property type="component" value="Unassembled WGS sequence"/>
</dbReference>
<accession>A0A2H0R0P8</accession>
<keyword evidence="1" id="KW-0812">Transmembrane</keyword>
<sequence length="89" mass="10570">MTKLYIILGILFALVILAEILFGKEKREYQYNRKQFFMTMPEHEFFDALIVTVEDKFYIFAQVHLPTLLDHKIKGVLNNNYILITSKVK</sequence>
<organism evidence="2 3">
    <name type="scientific">Candidatus Zambryskibacteria bacterium CG10_big_fil_rev_8_21_14_0_10_34_34</name>
    <dbReference type="NCBI Taxonomy" id="1975114"/>
    <lineage>
        <taxon>Bacteria</taxon>
        <taxon>Candidatus Zambryskiibacteriota</taxon>
    </lineage>
</organism>
<dbReference type="AlphaFoldDB" id="A0A2H0R0P8"/>
<name>A0A2H0R0P8_9BACT</name>
<evidence type="ECO:0000313" key="2">
    <source>
        <dbReference type="EMBL" id="PIR40080.1"/>
    </source>
</evidence>
<keyword evidence="1" id="KW-1133">Transmembrane helix</keyword>
<dbReference type="EMBL" id="PCXM01000031">
    <property type="protein sequence ID" value="PIR40080.1"/>
    <property type="molecule type" value="Genomic_DNA"/>
</dbReference>
<evidence type="ECO:0000256" key="1">
    <source>
        <dbReference type="SAM" id="Phobius"/>
    </source>
</evidence>